<feature type="compositionally biased region" description="Polar residues" evidence="1">
    <location>
        <begin position="43"/>
        <end position="56"/>
    </location>
</feature>
<dbReference type="EMBL" id="BAABIA010000011">
    <property type="protein sequence ID" value="GAA5148200.1"/>
    <property type="molecule type" value="Genomic_DNA"/>
</dbReference>
<dbReference type="Proteomes" id="UP001499852">
    <property type="component" value="Unassembled WGS sequence"/>
</dbReference>
<gene>
    <name evidence="2" type="ORF">GCM10023213_44000</name>
</gene>
<protein>
    <submittedName>
        <fullName evidence="2">Uncharacterized protein</fullName>
    </submittedName>
</protein>
<name>A0ABP9PKJ3_9BACT</name>
<comment type="caution">
    <text evidence="2">The sequence shown here is derived from an EMBL/GenBank/DDBJ whole genome shotgun (WGS) entry which is preliminary data.</text>
</comment>
<feature type="region of interest" description="Disordered" evidence="1">
    <location>
        <begin position="9"/>
        <end position="64"/>
    </location>
</feature>
<evidence type="ECO:0000256" key="1">
    <source>
        <dbReference type="SAM" id="MobiDB-lite"/>
    </source>
</evidence>
<proteinExistence type="predicted"/>
<accession>A0ABP9PKJ3</accession>
<keyword evidence="3" id="KW-1185">Reference proteome</keyword>
<evidence type="ECO:0000313" key="2">
    <source>
        <dbReference type="EMBL" id="GAA5148200.1"/>
    </source>
</evidence>
<organism evidence="2 3">
    <name type="scientific">Prosthecobacter algae</name>
    <dbReference type="NCBI Taxonomy" id="1144682"/>
    <lineage>
        <taxon>Bacteria</taxon>
        <taxon>Pseudomonadati</taxon>
        <taxon>Verrucomicrobiota</taxon>
        <taxon>Verrucomicrobiia</taxon>
        <taxon>Verrucomicrobiales</taxon>
        <taxon>Verrucomicrobiaceae</taxon>
        <taxon>Prosthecobacter</taxon>
    </lineage>
</organism>
<sequence>MPRIEELAYTEGLYPGSKSPGAAHRQAAKVPNRTKRGARARMNSLTSTYLPPSVKTSLAAKGKS</sequence>
<evidence type="ECO:0000313" key="3">
    <source>
        <dbReference type="Proteomes" id="UP001499852"/>
    </source>
</evidence>
<reference evidence="3" key="1">
    <citation type="journal article" date="2019" name="Int. J. Syst. Evol. Microbiol.">
        <title>The Global Catalogue of Microorganisms (GCM) 10K type strain sequencing project: providing services to taxonomists for standard genome sequencing and annotation.</title>
        <authorList>
            <consortium name="The Broad Institute Genomics Platform"/>
            <consortium name="The Broad Institute Genome Sequencing Center for Infectious Disease"/>
            <person name="Wu L."/>
            <person name="Ma J."/>
        </authorList>
    </citation>
    <scope>NUCLEOTIDE SEQUENCE [LARGE SCALE GENOMIC DNA]</scope>
    <source>
        <strain evidence="3">JCM 18053</strain>
    </source>
</reference>